<dbReference type="EMBL" id="JAJGCB010000001">
    <property type="protein sequence ID" value="KAJ8995475.1"/>
    <property type="molecule type" value="Genomic_DNA"/>
</dbReference>
<dbReference type="GO" id="GO:0031380">
    <property type="term" value="C:nuclear RNA-directed RNA polymerase complex"/>
    <property type="evidence" value="ECO:0007669"/>
    <property type="project" value="TreeGrafter"/>
</dbReference>
<gene>
    <name evidence="6" type="ORF">HRR80_000245</name>
</gene>
<name>A0AAN6IXX9_EXODE</name>
<reference evidence="6" key="1">
    <citation type="submission" date="2023-01" db="EMBL/GenBank/DDBJ databases">
        <title>Exophiala dermititidis isolated from Cystic Fibrosis Patient.</title>
        <authorList>
            <person name="Kurbessoian T."/>
            <person name="Crocker A."/>
            <person name="Murante D."/>
            <person name="Hogan D.A."/>
            <person name="Stajich J.E."/>
        </authorList>
    </citation>
    <scope>NUCLEOTIDE SEQUENCE</scope>
    <source>
        <strain evidence="6">Ex8</strain>
    </source>
</reference>
<dbReference type="Pfam" id="PF13087">
    <property type="entry name" value="AAA_12"/>
    <property type="match status" value="1"/>
</dbReference>
<keyword evidence="1" id="KW-0067">ATP-binding</keyword>
<evidence type="ECO:0000259" key="5">
    <source>
        <dbReference type="Pfam" id="PF25396"/>
    </source>
</evidence>
<dbReference type="Gene3D" id="3.40.50.300">
    <property type="entry name" value="P-loop containing nucleotide triphosphate hydrolases"/>
    <property type="match status" value="3"/>
</dbReference>
<dbReference type="PANTHER" id="PTHR10887:SF341">
    <property type="entry name" value="NFX1-TYPE ZINC FINGER-CONTAINING PROTEIN 1"/>
    <property type="match status" value="1"/>
</dbReference>
<evidence type="ECO:0000313" key="7">
    <source>
        <dbReference type="Proteomes" id="UP001161757"/>
    </source>
</evidence>
<dbReference type="CDD" id="cd18808">
    <property type="entry name" value="SF1_C_Upf1"/>
    <property type="match status" value="1"/>
</dbReference>
<dbReference type="PANTHER" id="PTHR10887">
    <property type="entry name" value="DNA2/NAM7 HELICASE FAMILY"/>
    <property type="match status" value="1"/>
</dbReference>
<evidence type="ECO:0000313" key="6">
    <source>
        <dbReference type="EMBL" id="KAJ8995475.1"/>
    </source>
</evidence>
<dbReference type="InterPro" id="IPR027417">
    <property type="entry name" value="P-loop_NTPase"/>
</dbReference>
<evidence type="ECO:0000259" key="3">
    <source>
        <dbReference type="Pfam" id="PF13086"/>
    </source>
</evidence>
<comment type="caution">
    <text evidence="6">The sequence shown here is derived from an EMBL/GenBank/DDBJ whole genome shotgun (WGS) entry which is preliminary data.</text>
</comment>
<keyword evidence="1" id="KW-0347">Helicase</keyword>
<dbReference type="CDD" id="cd06008">
    <property type="entry name" value="NF-X1-zinc-finger"/>
    <property type="match status" value="1"/>
</dbReference>
<dbReference type="AlphaFoldDB" id="A0AAN6IXX9"/>
<dbReference type="InterPro" id="IPR045055">
    <property type="entry name" value="DNA2/NAM7-like"/>
</dbReference>
<evidence type="ECO:0000256" key="2">
    <source>
        <dbReference type="SAM" id="MobiDB-lite"/>
    </source>
</evidence>
<dbReference type="GO" id="GO:0004386">
    <property type="term" value="F:helicase activity"/>
    <property type="evidence" value="ECO:0007669"/>
    <property type="project" value="InterPro"/>
</dbReference>
<feature type="region of interest" description="Disordered" evidence="2">
    <location>
        <begin position="1"/>
        <end position="36"/>
    </location>
</feature>
<feature type="compositionally biased region" description="Polar residues" evidence="2">
    <location>
        <begin position="1069"/>
        <end position="1091"/>
    </location>
</feature>
<dbReference type="Pfam" id="PF25396">
    <property type="entry name" value="ZNFX1"/>
    <property type="match status" value="1"/>
</dbReference>
<dbReference type="InterPro" id="IPR041679">
    <property type="entry name" value="DNA2/NAM7-like_C"/>
</dbReference>
<feature type="domain" description="DNA2/NAM7 helicase-like C-terminal" evidence="4">
    <location>
        <begin position="745"/>
        <end position="930"/>
    </location>
</feature>
<dbReference type="GO" id="GO:0031048">
    <property type="term" value="P:regulatory ncRNA-mediated heterochromatin formation"/>
    <property type="evidence" value="ECO:0007669"/>
    <property type="project" value="TreeGrafter"/>
</dbReference>
<keyword evidence="1" id="KW-0547">Nucleotide-binding</keyword>
<feature type="region of interest" description="Disordered" evidence="2">
    <location>
        <begin position="1049"/>
        <end position="1106"/>
    </location>
</feature>
<evidence type="ECO:0000256" key="1">
    <source>
        <dbReference type="ARBA" id="ARBA00022806"/>
    </source>
</evidence>
<dbReference type="InterPro" id="IPR041677">
    <property type="entry name" value="DNA2/NAM7_AAA_11"/>
</dbReference>
<dbReference type="InterPro" id="IPR047187">
    <property type="entry name" value="SF1_C_Upf1"/>
</dbReference>
<protein>
    <submittedName>
        <fullName evidence="6">Uncharacterized protein</fullName>
    </submittedName>
</protein>
<dbReference type="Proteomes" id="UP001161757">
    <property type="component" value="Unassembled WGS sequence"/>
</dbReference>
<dbReference type="SUPFAM" id="SSF52540">
    <property type="entry name" value="P-loop containing nucleoside triphosphate hydrolases"/>
    <property type="match status" value="1"/>
</dbReference>
<feature type="domain" description="DNA2/NAM7 helicase helicase" evidence="3">
    <location>
        <begin position="345"/>
        <end position="442"/>
    </location>
</feature>
<proteinExistence type="predicted"/>
<keyword evidence="1" id="KW-0378">Hydrolase</keyword>
<feature type="domain" description="ZNFX1" evidence="5">
    <location>
        <begin position="157"/>
        <end position="267"/>
    </location>
</feature>
<organism evidence="6 7">
    <name type="scientific">Exophiala dermatitidis</name>
    <name type="common">Black yeast-like fungus</name>
    <name type="synonym">Wangiella dermatitidis</name>
    <dbReference type="NCBI Taxonomy" id="5970"/>
    <lineage>
        <taxon>Eukaryota</taxon>
        <taxon>Fungi</taxon>
        <taxon>Dikarya</taxon>
        <taxon>Ascomycota</taxon>
        <taxon>Pezizomycotina</taxon>
        <taxon>Eurotiomycetes</taxon>
        <taxon>Chaetothyriomycetidae</taxon>
        <taxon>Chaetothyriales</taxon>
        <taxon>Herpotrichiellaceae</taxon>
        <taxon>Exophiala</taxon>
    </lineage>
</organism>
<dbReference type="Pfam" id="PF13086">
    <property type="entry name" value="AAA_11"/>
    <property type="match status" value="2"/>
</dbReference>
<accession>A0AAN6IXX9</accession>
<dbReference type="InterPro" id="IPR057373">
    <property type="entry name" value="ZNFX1"/>
</dbReference>
<sequence>MAFEQPGGRRGGRRSGRDAVGAESEISTTTLPDGEMNTHLVERFRRGNRFPNAQNAYTSAFTNGLDLKLNTDIRDYVGKQEQITQSAERDTWLSQPEIPTKEELAIAEPALPANKVNAPWRSKEKYLRTQYALLREDAVGNLREAVQDFAKSPTTGDTQKFAVYDKVYILGFTFARKGLAARIQFSTKRAGKRILWQSTKRLTSGTLVALVRANDKLTDLQGVVIAVVAARPLAGVLCQPPQIDIYFGSPADVQIDPQQEWIMIEAKQGYYEAYRHSLRALQKLSQEAFPLSNEICHFASNTEPPTYVQENPTLNLSAAAKPEEKKQYSNVDVTKPWPPPPKDTLDDTQWQALEQILTKRLAIVQGPPGCGKTYISKIAVQILQENRKDDDPPIIIAAQTNHALDQLLGHISRFDAEYIRLGGRSTNADVKQRALYEIRQRERIKLVPGGLLSKTNNLLTKQVKAMTALLGPLAKPGPDLYSTDVASAPQTLLQLGVLTDKQAKSLEDGASRWVSTVDTVDGAIRLWLDRFIMPFEVRYAQDDFGFEDAVEDDDLEFEQLRENEDATGINDEEDIELLKGPWTAVVERFTVSPCSSTDLVQAAKILDSPTTNDLWKVPEYLRKPMFAVMQSRAKAAIAAKFREAAAVYDKLVKDCLIGKWEQDSVYLSRAKIIGMTTTGLSKYRPLISALKPKIILIEEAAEVLEAPVTVACIPSLQHLILVGDHQQLQGHCSVQELEGEPFNLNISLFERLVKNNMPYKTLLRQRRMDPEFRRLISDLYPSLTDHPSVVGRPAPPWGMGPIKSFFFDHQWSEYRDESQSIYNEEEAKFIAGFYRYLIKNGLGPEHITVLTFYNGQRKKILKELKAYPELRQTYCAVKTVDSYQGEESNIVILSLARSNPEAKIGFLANNNRVCVALSRAKFGFYLFGNADNLMRGSPLWYNVITLLDSKPKRLGQVFPIQCQNHKTTLLMQYPDDWQELDGGCSKPCNANLKCGHPCPLRCHPFDHDKVECPELCNETMVCGHGCEAKCSQPCLCTCDDFSRLKREQAMKGRPFPQDSRTSHLRKQCSTRNPANRGMKSTANPTDMQSKRNPPLQPAVSRQDDARRRQTWTTFAKGGVVADDKQKADVGKDYDGVTRKEADQRGFQVASPTLEFGAVKVDEEPATKKETVTVMQRGRNQFMHEYTPAAFRRNQDLLDIESGEDDQTLEADGRGGLAPPPAGQSKSERAPGEALAQHGNKVGGNDPASTREQQKSGGDVMDAFGDLLEYFRTV</sequence>
<feature type="region of interest" description="Disordered" evidence="2">
    <location>
        <begin position="1205"/>
        <end position="1259"/>
    </location>
</feature>
<evidence type="ECO:0000259" key="4">
    <source>
        <dbReference type="Pfam" id="PF13087"/>
    </source>
</evidence>
<feature type="domain" description="DNA2/NAM7 helicase helicase" evidence="3">
    <location>
        <begin position="664"/>
        <end position="729"/>
    </location>
</feature>